<dbReference type="AlphaFoldDB" id="A0A2M7BUG4"/>
<evidence type="ECO:0000313" key="3">
    <source>
        <dbReference type="Proteomes" id="UP000229894"/>
    </source>
</evidence>
<name>A0A2M7BUG4_9BACT</name>
<dbReference type="EMBL" id="PEUX01000037">
    <property type="protein sequence ID" value="PIV10206.1"/>
    <property type="molecule type" value="Genomic_DNA"/>
</dbReference>
<sequence length="228" mass="26252">MPKIPIKIKESGSAEPVAEELKVDLRNGLGAKGKQPSSKWLFLGIIGLMIVLLLIGWFFFGQKKAPFADLAPQEAVIFGLINQTDFYQQALPLNQFLKENNFYGQSFVDKFGYYLAEADLDFPQDIQSLFKKEMAFVLLPANQEARFPFVLLLEKEVPGSKISQILEEIELKLKEDYNFSSRTYRQIKITILEPLTDSNDYFYSQIEKYFIISNCRSYLEKMIDSIID</sequence>
<organism evidence="2 3">
    <name type="scientific">Candidatus Portnoybacteria bacterium CG03_land_8_20_14_0_80_41_10</name>
    <dbReference type="NCBI Taxonomy" id="1974808"/>
    <lineage>
        <taxon>Bacteria</taxon>
        <taxon>Candidatus Portnoyibacteriota</taxon>
    </lineage>
</organism>
<comment type="caution">
    <text evidence="2">The sequence shown here is derived from an EMBL/GenBank/DDBJ whole genome shotgun (WGS) entry which is preliminary data.</text>
</comment>
<gene>
    <name evidence="2" type="ORF">COS49_01810</name>
</gene>
<keyword evidence="1" id="KW-0472">Membrane</keyword>
<feature type="transmembrane region" description="Helical" evidence="1">
    <location>
        <begin position="40"/>
        <end position="60"/>
    </location>
</feature>
<keyword evidence="1" id="KW-1133">Transmembrane helix</keyword>
<protein>
    <submittedName>
        <fullName evidence="2">Uncharacterized protein</fullName>
    </submittedName>
</protein>
<evidence type="ECO:0000256" key="1">
    <source>
        <dbReference type="SAM" id="Phobius"/>
    </source>
</evidence>
<dbReference type="Proteomes" id="UP000229894">
    <property type="component" value="Unassembled WGS sequence"/>
</dbReference>
<keyword evidence="1" id="KW-0812">Transmembrane</keyword>
<proteinExistence type="predicted"/>
<reference evidence="3" key="1">
    <citation type="submission" date="2017-09" db="EMBL/GenBank/DDBJ databases">
        <title>Depth-based differentiation of microbial function through sediment-hosted aquifers and enrichment of novel symbionts in the deep terrestrial subsurface.</title>
        <authorList>
            <person name="Probst A.J."/>
            <person name="Ladd B."/>
            <person name="Jarett J.K."/>
            <person name="Geller-Mcgrath D.E."/>
            <person name="Sieber C.M.K."/>
            <person name="Emerson J.B."/>
            <person name="Anantharaman K."/>
            <person name="Thomas B.C."/>
            <person name="Malmstrom R."/>
            <person name="Stieglmeier M."/>
            <person name="Klingl A."/>
            <person name="Woyke T."/>
            <person name="Ryan C.M."/>
            <person name="Banfield J.F."/>
        </authorList>
    </citation>
    <scope>NUCLEOTIDE SEQUENCE [LARGE SCALE GENOMIC DNA]</scope>
</reference>
<accession>A0A2M7BUG4</accession>
<evidence type="ECO:0000313" key="2">
    <source>
        <dbReference type="EMBL" id="PIV10206.1"/>
    </source>
</evidence>